<dbReference type="Proteomes" id="UP000075081">
    <property type="component" value="Unassembled WGS sequence"/>
</dbReference>
<dbReference type="RefSeq" id="WP_153598786.1">
    <property type="nucleotide sequence ID" value="NZ_CDTE01000040.1"/>
</dbReference>
<dbReference type="EMBL" id="FISW01000001">
    <property type="protein sequence ID" value="CZA71166.1"/>
    <property type="molecule type" value="Genomic_DNA"/>
</dbReference>
<evidence type="ECO:0000313" key="2">
    <source>
        <dbReference type="Proteomes" id="UP000075081"/>
    </source>
</evidence>
<evidence type="ECO:0000313" key="1">
    <source>
        <dbReference type="EMBL" id="CZA71166.1"/>
    </source>
</evidence>
<dbReference type="AlphaFoldDB" id="A0A822W138"/>
<proteinExistence type="predicted"/>
<comment type="caution">
    <text evidence="1">The sequence shown here is derived from an EMBL/GenBank/DDBJ whole genome shotgun (WGS) entry which is preliminary data.</text>
</comment>
<sequence length="57" mass="6939">MVWIVAKKNKCGRRKYHYKKSFDTWQEARVYQQDLFNKGINAEMWEERDGQHSNSTT</sequence>
<protein>
    <submittedName>
        <fullName evidence="1">Uncharacterized protein</fullName>
    </submittedName>
</protein>
<organism evidence="1 2">
    <name type="scientific">Streptococcus suis</name>
    <dbReference type="NCBI Taxonomy" id="1307"/>
    <lineage>
        <taxon>Bacteria</taxon>
        <taxon>Bacillati</taxon>
        <taxon>Bacillota</taxon>
        <taxon>Bacilli</taxon>
        <taxon>Lactobacillales</taxon>
        <taxon>Streptococcaceae</taxon>
        <taxon>Streptococcus</taxon>
    </lineage>
</organism>
<accession>A0A822W138</accession>
<gene>
    <name evidence="1" type="ORF">ERS156295_00107</name>
</gene>
<name>A0A822W138_STRSU</name>
<reference evidence="1 2" key="1">
    <citation type="submission" date="2016-02" db="EMBL/GenBank/DDBJ databases">
        <authorList>
            <consortium name="Pathogen Informatics"/>
        </authorList>
    </citation>
    <scope>NUCLEOTIDE SEQUENCE [LARGE SCALE GENOMIC DNA]</scope>
    <source>
        <strain evidence="1 2">FX230</strain>
    </source>
</reference>